<sequence>MLSRFSFSFVLLLVLNIGLLAAASPISEQWDSLRRLDEIDPGLRAWQWNRLYKRRCMLACRVVDPTVTVSSSEAAVTPTTIPFKEISSPVATYSSPAATSTDTSSTPLPSSASPPGSLSTGTPEPDVVESVTSPPASPPPSASANAGQPSSTSSAVHISPRYLSVLCAGATLLALIL</sequence>
<dbReference type="InParanoid" id="A0A067PAT7"/>
<accession>A0A067PAT7</accession>
<keyword evidence="4" id="KW-1185">Reference proteome</keyword>
<feature type="region of interest" description="Disordered" evidence="1">
    <location>
        <begin position="93"/>
        <end position="154"/>
    </location>
</feature>
<proteinExistence type="predicted"/>
<organism evidence="3 4">
    <name type="scientific">Jaapia argillacea MUCL 33604</name>
    <dbReference type="NCBI Taxonomy" id="933084"/>
    <lineage>
        <taxon>Eukaryota</taxon>
        <taxon>Fungi</taxon>
        <taxon>Dikarya</taxon>
        <taxon>Basidiomycota</taxon>
        <taxon>Agaricomycotina</taxon>
        <taxon>Agaricomycetes</taxon>
        <taxon>Agaricomycetidae</taxon>
        <taxon>Jaapiales</taxon>
        <taxon>Jaapiaceae</taxon>
        <taxon>Jaapia</taxon>
    </lineage>
</organism>
<dbReference type="EMBL" id="KL197754">
    <property type="protein sequence ID" value="KDQ50915.1"/>
    <property type="molecule type" value="Genomic_DNA"/>
</dbReference>
<protein>
    <submittedName>
        <fullName evidence="3">Uncharacterized protein</fullName>
    </submittedName>
</protein>
<evidence type="ECO:0000313" key="4">
    <source>
        <dbReference type="Proteomes" id="UP000027265"/>
    </source>
</evidence>
<evidence type="ECO:0000313" key="3">
    <source>
        <dbReference type="EMBL" id="KDQ50915.1"/>
    </source>
</evidence>
<gene>
    <name evidence="3" type="ORF">JAAARDRAFT_546924</name>
</gene>
<feature type="signal peptide" evidence="2">
    <location>
        <begin position="1"/>
        <end position="22"/>
    </location>
</feature>
<keyword evidence="2" id="KW-0732">Signal</keyword>
<feature type="compositionally biased region" description="Low complexity" evidence="1">
    <location>
        <begin position="142"/>
        <end position="151"/>
    </location>
</feature>
<name>A0A067PAT7_9AGAM</name>
<evidence type="ECO:0000256" key="1">
    <source>
        <dbReference type="SAM" id="MobiDB-lite"/>
    </source>
</evidence>
<reference evidence="4" key="1">
    <citation type="journal article" date="2014" name="Proc. Natl. Acad. Sci. U.S.A.">
        <title>Extensive sampling of basidiomycete genomes demonstrates inadequacy of the white-rot/brown-rot paradigm for wood decay fungi.</title>
        <authorList>
            <person name="Riley R."/>
            <person name="Salamov A.A."/>
            <person name="Brown D.W."/>
            <person name="Nagy L.G."/>
            <person name="Floudas D."/>
            <person name="Held B.W."/>
            <person name="Levasseur A."/>
            <person name="Lombard V."/>
            <person name="Morin E."/>
            <person name="Otillar R."/>
            <person name="Lindquist E.A."/>
            <person name="Sun H."/>
            <person name="LaButti K.M."/>
            <person name="Schmutz J."/>
            <person name="Jabbour D."/>
            <person name="Luo H."/>
            <person name="Baker S.E."/>
            <person name="Pisabarro A.G."/>
            <person name="Walton J.D."/>
            <person name="Blanchette R.A."/>
            <person name="Henrissat B."/>
            <person name="Martin F."/>
            <person name="Cullen D."/>
            <person name="Hibbett D.S."/>
            <person name="Grigoriev I.V."/>
        </authorList>
    </citation>
    <scope>NUCLEOTIDE SEQUENCE [LARGE SCALE GENOMIC DNA]</scope>
    <source>
        <strain evidence="4">MUCL 33604</strain>
    </source>
</reference>
<dbReference type="Proteomes" id="UP000027265">
    <property type="component" value="Unassembled WGS sequence"/>
</dbReference>
<dbReference type="HOGENOM" id="CLU_1518080_0_0_1"/>
<feature type="chain" id="PRO_5001643022" evidence="2">
    <location>
        <begin position="23"/>
        <end position="177"/>
    </location>
</feature>
<dbReference type="AlphaFoldDB" id="A0A067PAT7"/>
<feature type="compositionally biased region" description="Low complexity" evidence="1">
    <location>
        <begin position="93"/>
        <end position="123"/>
    </location>
</feature>
<evidence type="ECO:0000256" key="2">
    <source>
        <dbReference type="SAM" id="SignalP"/>
    </source>
</evidence>